<evidence type="ECO:0000256" key="1">
    <source>
        <dbReference type="SAM" id="Phobius"/>
    </source>
</evidence>
<evidence type="ECO:0000313" key="3">
    <source>
        <dbReference type="Proteomes" id="UP000678016"/>
    </source>
</evidence>
<keyword evidence="1" id="KW-0812">Transmembrane</keyword>
<keyword evidence="3" id="KW-1185">Reference proteome</keyword>
<protein>
    <submittedName>
        <fullName evidence="2">Uncharacterized protein</fullName>
    </submittedName>
</protein>
<sequence>MAADTEKPATEPVPASPSALLAPLGAAVGVGLLTGFLTSYAQGLLPHGLAPLANSAGTWSLVAFLLGMLSPRPWVCAVAGALSLAAMVLGYDIASVLRGFSASPGGTFFWLTAAALVGPVLGWGGNALRTRSRPAPLAAGAMSGVLVGEGVYGLLYIADTTSPVYWSCSVAAGAAFLGWAAVRRCPAPRPRSLALAAGAAAVVATAFVLVYSRNLIMWFPN</sequence>
<dbReference type="RefSeq" id="WP_212641112.1">
    <property type="nucleotide sequence ID" value="NZ_CP074132.1"/>
</dbReference>
<feature type="transmembrane region" description="Helical" evidence="1">
    <location>
        <begin position="106"/>
        <end position="125"/>
    </location>
</feature>
<feature type="transmembrane region" description="Helical" evidence="1">
    <location>
        <begin position="74"/>
        <end position="94"/>
    </location>
</feature>
<evidence type="ECO:0000313" key="2">
    <source>
        <dbReference type="EMBL" id="QUX28083.1"/>
    </source>
</evidence>
<proteinExistence type="predicted"/>
<reference evidence="3" key="1">
    <citation type="submission" date="2021-05" db="EMBL/GenBank/DDBJ databases">
        <title>Direct Submission.</title>
        <authorList>
            <person name="Li K."/>
            <person name="Gao J."/>
        </authorList>
    </citation>
    <scope>NUCLEOTIDE SEQUENCE [LARGE SCALE GENOMIC DNA]</scope>
    <source>
        <strain evidence="3">HDS12</strain>
    </source>
</reference>
<dbReference type="InterPro" id="IPR045393">
    <property type="entry name" value="DUF6518"/>
</dbReference>
<feature type="transmembrane region" description="Helical" evidence="1">
    <location>
        <begin position="194"/>
        <end position="212"/>
    </location>
</feature>
<name>A0ABX8C187_9ACTN</name>
<keyword evidence="1" id="KW-0472">Membrane</keyword>
<dbReference type="Proteomes" id="UP000678016">
    <property type="component" value="Chromosome"/>
</dbReference>
<feature type="transmembrane region" description="Helical" evidence="1">
    <location>
        <begin position="164"/>
        <end position="182"/>
    </location>
</feature>
<accession>A0ABX8C187</accession>
<feature type="transmembrane region" description="Helical" evidence="1">
    <location>
        <begin position="20"/>
        <end position="42"/>
    </location>
</feature>
<feature type="transmembrane region" description="Helical" evidence="1">
    <location>
        <begin position="48"/>
        <end position="67"/>
    </location>
</feature>
<dbReference type="Pfam" id="PF20128">
    <property type="entry name" value="DUF6518"/>
    <property type="match status" value="1"/>
</dbReference>
<gene>
    <name evidence="2" type="ORF">KGD83_22875</name>
</gene>
<keyword evidence="1" id="KW-1133">Transmembrane helix</keyword>
<dbReference type="EMBL" id="CP074132">
    <property type="protein sequence ID" value="QUX28083.1"/>
    <property type="molecule type" value="Genomic_DNA"/>
</dbReference>
<organism evidence="2 3">
    <name type="scientific">Nocardiopsis akebiae</name>
    <dbReference type="NCBI Taxonomy" id="2831968"/>
    <lineage>
        <taxon>Bacteria</taxon>
        <taxon>Bacillati</taxon>
        <taxon>Actinomycetota</taxon>
        <taxon>Actinomycetes</taxon>
        <taxon>Streptosporangiales</taxon>
        <taxon>Nocardiopsidaceae</taxon>
        <taxon>Nocardiopsis</taxon>
    </lineage>
</organism>
<feature type="transmembrane region" description="Helical" evidence="1">
    <location>
        <begin position="137"/>
        <end position="158"/>
    </location>
</feature>